<accession>A0A951PBX6</accession>
<dbReference type="Pfam" id="PF01547">
    <property type="entry name" value="SBP_bac_1"/>
    <property type="match status" value="1"/>
</dbReference>
<dbReference type="EMBL" id="JAHHHV010000070">
    <property type="protein sequence ID" value="MBW4466736.1"/>
    <property type="molecule type" value="Genomic_DNA"/>
</dbReference>
<dbReference type="AlphaFoldDB" id="A0A951PBX6"/>
<protein>
    <submittedName>
        <fullName evidence="1">Sugar ABC transporter substrate-binding protein</fullName>
    </submittedName>
</protein>
<reference evidence="1" key="1">
    <citation type="submission" date="2021-05" db="EMBL/GenBank/DDBJ databases">
        <authorList>
            <person name="Pietrasiak N."/>
            <person name="Ward R."/>
            <person name="Stajich J.E."/>
            <person name="Kurbessoian T."/>
        </authorList>
    </citation>
    <scope>NUCLEOTIDE SEQUENCE</scope>
    <source>
        <strain evidence="1">GSE-TBD4-15B</strain>
    </source>
</reference>
<reference evidence="1" key="2">
    <citation type="journal article" date="2022" name="Microbiol. Resour. Announc.">
        <title>Metagenome Sequencing to Explore Phylogenomics of Terrestrial Cyanobacteria.</title>
        <authorList>
            <person name="Ward R.D."/>
            <person name="Stajich J.E."/>
            <person name="Johansen J.R."/>
            <person name="Huntemann M."/>
            <person name="Clum A."/>
            <person name="Foster B."/>
            <person name="Foster B."/>
            <person name="Roux S."/>
            <person name="Palaniappan K."/>
            <person name="Varghese N."/>
            <person name="Mukherjee S."/>
            <person name="Reddy T.B.K."/>
            <person name="Daum C."/>
            <person name="Copeland A."/>
            <person name="Chen I.A."/>
            <person name="Ivanova N.N."/>
            <person name="Kyrpides N.C."/>
            <person name="Shapiro N."/>
            <person name="Eloe-Fadrosh E.A."/>
            <person name="Pietrasiak N."/>
        </authorList>
    </citation>
    <scope>NUCLEOTIDE SEQUENCE</scope>
    <source>
        <strain evidence="1">GSE-TBD4-15B</strain>
    </source>
</reference>
<comment type="caution">
    <text evidence="1">The sequence shown here is derived from an EMBL/GenBank/DDBJ whole genome shotgun (WGS) entry which is preliminary data.</text>
</comment>
<dbReference type="Proteomes" id="UP000707356">
    <property type="component" value="Unassembled WGS sequence"/>
</dbReference>
<dbReference type="CDD" id="cd13585">
    <property type="entry name" value="PBP2_TMBP_like"/>
    <property type="match status" value="1"/>
</dbReference>
<sequence length="408" mass="44366">MVSCSPAQTPATEGAAGDAEVEFWTMQLEAKFSDYFKTLIGQFEQQNPGVKVRWVDIPWADMQSKILTAVSANTAPDVVNLNPDFAAQLAGRNAWLTLNDRVATADKEQFLPKIWQASSLENQSFGLPWYLSTSITIYNKDLLQKAGITEPPTTYAALAEAARQVKEKTGKYAFFTTAVPEDSAELLQSMVQMGVTLLDANGKAAFNSAEGKAAFQYWSDLYQQNLLPKEVLTQGHRRAIELYQAGETAMLTTGPQFLKTIETDAPAVAQVSAVAPQITGSTGKKNVAVMNLVIPRNTDQPDAALKFALFVTNNTNQLSFAKAANVLPSTTAALKDSYFTQVDAAAPAFDQARAVSAQQMPDAEILLPQIKDIKELQKVVYDNLQAAMLGEKPVEQALSDAAAAWDER</sequence>
<dbReference type="Gene3D" id="3.40.190.10">
    <property type="entry name" value="Periplasmic binding protein-like II"/>
    <property type="match status" value="2"/>
</dbReference>
<name>A0A951PBX6_9CYAN</name>
<evidence type="ECO:0000313" key="2">
    <source>
        <dbReference type="Proteomes" id="UP000707356"/>
    </source>
</evidence>
<proteinExistence type="predicted"/>
<gene>
    <name evidence="1" type="ORF">KME07_15030</name>
</gene>
<organism evidence="1 2">
    <name type="scientific">Pegethrix bostrychoides GSE-TBD4-15B</name>
    <dbReference type="NCBI Taxonomy" id="2839662"/>
    <lineage>
        <taxon>Bacteria</taxon>
        <taxon>Bacillati</taxon>
        <taxon>Cyanobacteriota</taxon>
        <taxon>Cyanophyceae</taxon>
        <taxon>Oculatellales</taxon>
        <taxon>Oculatellaceae</taxon>
        <taxon>Pegethrix</taxon>
    </lineage>
</organism>
<evidence type="ECO:0000313" key="1">
    <source>
        <dbReference type="EMBL" id="MBW4466736.1"/>
    </source>
</evidence>
<dbReference type="InterPro" id="IPR006059">
    <property type="entry name" value="SBP"/>
</dbReference>
<dbReference type="SUPFAM" id="SSF53850">
    <property type="entry name" value="Periplasmic binding protein-like II"/>
    <property type="match status" value="1"/>
</dbReference>
<dbReference type="InterPro" id="IPR050490">
    <property type="entry name" value="Bact_solute-bd_prot1"/>
</dbReference>
<dbReference type="PANTHER" id="PTHR43649">
    <property type="entry name" value="ARABINOSE-BINDING PROTEIN-RELATED"/>
    <property type="match status" value="1"/>
</dbReference>
<dbReference type="PANTHER" id="PTHR43649:SF12">
    <property type="entry name" value="DIACETYLCHITOBIOSE BINDING PROTEIN DASA"/>
    <property type="match status" value="1"/>
</dbReference>